<evidence type="ECO:0000256" key="5">
    <source>
        <dbReference type="ARBA" id="ARBA00022989"/>
    </source>
</evidence>
<dbReference type="SMART" id="SM00382">
    <property type="entry name" value="AAA"/>
    <property type="match status" value="1"/>
</dbReference>
<evidence type="ECO:0000313" key="11">
    <source>
        <dbReference type="EMBL" id="MFC7581916.1"/>
    </source>
</evidence>
<dbReference type="Proteomes" id="UP001596527">
    <property type="component" value="Unassembled WGS sequence"/>
</dbReference>
<feature type="domain" description="ABC transmembrane type-1" evidence="10">
    <location>
        <begin position="61"/>
        <end position="344"/>
    </location>
</feature>
<evidence type="ECO:0000259" key="9">
    <source>
        <dbReference type="PROSITE" id="PS50893"/>
    </source>
</evidence>
<dbReference type="InterPro" id="IPR036640">
    <property type="entry name" value="ABC1_TM_sf"/>
</dbReference>
<dbReference type="PROSITE" id="PS00211">
    <property type="entry name" value="ABC_TRANSPORTER_1"/>
    <property type="match status" value="1"/>
</dbReference>
<comment type="subcellular location">
    <subcellularLocation>
        <location evidence="1">Cell membrane</location>
        <topology evidence="1">Multi-pass membrane protein</topology>
    </subcellularLocation>
</comment>
<keyword evidence="12" id="KW-1185">Reference proteome</keyword>
<feature type="transmembrane region" description="Helical" evidence="8">
    <location>
        <begin position="198"/>
        <end position="219"/>
    </location>
</feature>
<comment type="caution">
    <text evidence="11">The sequence shown here is derived from an EMBL/GenBank/DDBJ whole genome shotgun (WGS) entry which is preliminary data.</text>
</comment>
<dbReference type="InterPro" id="IPR011527">
    <property type="entry name" value="ABC1_TM_dom"/>
</dbReference>
<dbReference type="PANTHER" id="PTHR24221">
    <property type="entry name" value="ATP-BINDING CASSETTE SUB-FAMILY B"/>
    <property type="match status" value="1"/>
</dbReference>
<dbReference type="Pfam" id="PF00664">
    <property type="entry name" value="ABC_membrane"/>
    <property type="match status" value="1"/>
</dbReference>
<evidence type="ECO:0000256" key="6">
    <source>
        <dbReference type="ARBA" id="ARBA00023136"/>
    </source>
</evidence>
<dbReference type="PROSITE" id="PS50929">
    <property type="entry name" value="ABC_TM1F"/>
    <property type="match status" value="1"/>
</dbReference>
<protein>
    <submittedName>
        <fullName evidence="11">Amino acid ABC transporter ATP-binding/permease protein</fullName>
    </submittedName>
</protein>
<dbReference type="Gene3D" id="1.20.1560.10">
    <property type="entry name" value="ABC transporter type 1, transmembrane domain"/>
    <property type="match status" value="1"/>
</dbReference>
<dbReference type="InterPro" id="IPR003593">
    <property type="entry name" value="AAA+_ATPase"/>
</dbReference>
<evidence type="ECO:0000256" key="3">
    <source>
        <dbReference type="ARBA" id="ARBA00022741"/>
    </source>
</evidence>
<feature type="domain" description="ABC transporter" evidence="9">
    <location>
        <begin position="381"/>
        <end position="635"/>
    </location>
</feature>
<evidence type="ECO:0000256" key="8">
    <source>
        <dbReference type="SAM" id="Phobius"/>
    </source>
</evidence>
<dbReference type="SUPFAM" id="SSF90123">
    <property type="entry name" value="ABC transporter transmembrane region"/>
    <property type="match status" value="1"/>
</dbReference>
<sequence>MTSPVASQGPAAPSSSIGQSPARPASGAPGGPGPDIAAESRTDLARRLLRVARPVIAPLGISVVCRLIALLLGVALFAVGGWAVAGRAGGEATWSIAATVWVLVAMSLAKGLFRYLEQFSGHYVAFRSLALLRTFFYDRLEPQAPAATEGEDSGDLLSRVTKDIDRIEVFFAHTLAPGLTAIVAPLLVLCWLGASVSWWAALVLLPFLVLVGGVVPRLGEASTDRAARRIRASRGELAQHVTDSVQGVREVLAFGNQEARLAGMARIEERIAEGQQTSSRVVSARRGLNQFLLGAGMVAMLAVAAWLHARGDIGTAQVGLALGTALGSFAPMLAVEDFAADLDQAFASARRVFAVTERRPLVAGPEARGRAAAESDGTGDVLVDHVAFAYPRPAGEGTDEGGPGASGPGGPSRPVVLHDVSVRIPAGRTTAIVGASGSGKSTLAALIERMWDVDAGAIRLGGADIRDLDLHRLRELVAYAPQRPYVFNDTVRANLLLARPGATDEQLMRVCRQVGLARFLADEPDGLDTRVGEMGERLSGGQRQRLALGRALLRDAPVTILDEATSQLDRATEAEVLAGIRAATAGRTLIVIAHRISTVADADQIVVLDSGRVVETGTYAELVPADGRGPGALASLVRREARPA</sequence>
<dbReference type="RefSeq" id="WP_380975624.1">
    <property type="nucleotide sequence ID" value="NZ_JBHTEF010000001.1"/>
</dbReference>
<dbReference type="GO" id="GO:0005524">
    <property type="term" value="F:ATP binding"/>
    <property type="evidence" value="ECO:0007669"/>
    <property type="project" value="UniProtKB-KW"/>
</dbReference>
<keyword evidence="2 8" id="KW-0812">Transmembrane</keyword>
<dbReference type="Gene3D" id="3.40.50.300">
    <property type="entry name" value="P-loop containing nucleotide triphosphate hydrolases"/>
    <property type="match status" value="1"/>
</dbReference>
<gene>
    <name evidence="11" type="ORF">ACFQWG_11990</name>
</gene>
<proteinExistence type="predicted"/>
<keyword evidence="3" id="KW-0547">Nucleotide-binding</keyword>
<feature type="compositionally biased region" description="Gly residues" evidence="7">
    <location>
        <begin position="400"/>
        <end position="410"/>
    </location>
</feature>
<dbReference type="PANTHER" id="PTHR24221:SF654">
    <property type="entry name" value="ATP-BINDING CASSETTE SUB-FAMILY B MEMBER 6"/>
    <property type="match status" value="1"/>
</dbReference>
<keyword evidence="6 8" id="KW-0472">Membrane</keyword>
<evidence type="ECO:0000256" key="7">
    <source>
        <dbReference type="SAM" id="MobiDB-lite"/>
    </source>
</evidence>
<reference evidence="12" key="1">
    <citation type="journal article" date="2019" name="Int. J. Syst. Evol. Microbiol.">
        <title>The Global Catalogue of Microorganisms (GCM) 10K type strain sequencing project: providing services to taxonomists for standard genome sequencing and annotation.</title>
        <authorList>
            <consortium name="The Broad Institute Genomics Platform"/>
            <consortium name="The Broad Institute Genome Sequencing Center for Infectious Disease"/>
            <person name="Wu L."/>
            <person name="Ma J."/>
        </authorList>
    </citation>
    <scope>NUCLEOTIDE SEQUENCE [LARGE SCALE GENOMIC DNA]</scope>
    <source>
        <strain evidence="12">CCUG 56698</strain>
    </source>
</reference>
<evidence type="ECO:0000256" key="4">
    <source>
        <dbReference type="ARBA" id="ARBA00022840"/>
    </source>
</evidence>
<feature type="region of interest" description="Disordered" evidence="7">
    <location>
        <begin position="393"/>
        <end position="414"/>
    </location>
</feature>
<feature type="transmembrane region" description="Helical" evidence="8">
    <location>
        <begin position="92"/>
        <end position="113"/>
    </location>
</feature>
<feature type="transmembrane region" description="Helical" evidence="8">
    <location>
        <begin position="55"/>
        <end position="80"/>
    </location>
</feature>
<evidence type="ECO:0000256" key="2">
    <source>
        <dbReference type="ARBA" id="ARBA00022692"/>
    </source>
</evidence>
<accession>A0ABW2SPY8</accession>
<evidence type="ECO:0000259" key="10">
    <source>
        <dbReference type="PROSITE" id="PS50929"/>
    </source>
</evidence>
<feature type="compositionally biased region" description="Low complexity" evidence="7">
    <location>
        <begin position="18"/>
        <end position="27"/>
    </location>
</feature>
<dbReference type="InterPro" id="IPR027417">
    <property type="entry name" value="P-loop_NTPase"/>
</dbReference>
<dbReference type="PROSITE" id="PS50893">
    <property type="entry name" value="ABC_TRANSPORTER_2"/>
    <property type="match status" value="1"/>
</dbReference>
<feature type="transmembrane region" description="Helical" evidence="8">
    <location>
        <begin position="288"/>
        <end position="307"/>
    </location>
</feature>
<dbReference type="InterPro" id="IPR017871">
    <property type="entry name" value="ABC_transporter-like_CS"/>
</dbReference>
<evidence type="ECO:0000256" key="1">
    <source>
        <dbReference type="ARBA" id="ARBA00004651"/>
    </source>
</evidence>
<dbReference type="InterPro" id="IPR003439">
    <property type="entry name" value="ABC_transporter-like_ATP-bd"/>
</dbReference>
<dbReference type="InterPro" id="IPR039421">
    <property type="entry name" value="Type_1_exporter"/>
</dbReference>
<feature type="transmembrane region" description="Helical" evidence="8">
    <location>
        <begin position="169"/>
        <end position="192"/>
    </location>
</feature>
<feature type="region of interest" description="Disordered" evidence="7">
    <location>
        <begin position="1"/>
        <end position="36"/>
    </location>
</feature>
<organism evidence="11 12">
    <name type="scientific">Schaalia naturae</name>
    <dbReference type="NCBI Taxonomy" id="635203"/>
    <lineage>
        <taxon>Bacteria</taxon>
        <taxon>Bacillati</taxon>
        <taxon>Actinomycetota</taxon>
        <taxon>Actinomycetes</taxon>
        <taxon>Actinomycetales</taxon>
        <taxon>Actinomycetaceae</taxon>
        <taxon>Schaalia</taxon>
    </lineage>
</organism>
<dbReference type="EMBL" id="JBHTEF010000001">
    <property type="protein sequence ID" value="MFC7581916.1"/>
    <property type="molecule type" value="Genomic_DNA"/>
</dbReference>
<name>A0ABW2SPY8_9ACTO</name>
<keyword evidence="5 8" id="KW-1133">Transmembrane helix</keyword>
<dbReference type="Pfam" id="PF00005">
    <property type="entry name" value="ABC_tran"/>
    <property type="match status" value="1"/>
</dbReference>
<evidence type="ECO:0000313" key="12">
    <source>
        <dbReference type="Proteomes" id="UP001596527"/>
    </source>
</evidence>
<dbReference type="SUPFAM" id="SSF52540">
    <property type="entry name" value="P-loop containing nucleoside triphosphate hydrolases"/>
    <property type="match status" value="1"/>
</dbReference>
<keyword evidence="4 11" id="KW-0067">ATP-binding</keyword>